<accession>A0ABT9FVL6</accession>
<organism evidence="1 2">
    <name type="scientific">Paenibacillus zeirhizosphaerae</name>
    <dbReference type="NCBI Taxonomy" id="2987519"/>
    <lineage>
        <taxon>Bacteria</taxon>
        <taxon>Bacillati</taxon>
        <taxon>Bacillota</taxon>
        <taxon>Bacilli</taxon>
        <taxon>Bacillales</taxon>
        <taxon>Paenibacillaceae</taxon>
        <taxon>Paenibacillus</taxon>
    </lineage>
</organism>
<evidence type="ECO:0000313" key="1">
    <source>
        <dbReference type="EMBL" id="MDP4098740.1"/>
    </source>
</evidence>
<dbReference type="Proteomes" id="UP001241848">
    <property type="component" value="Unassembled WGS sequence"/>
</dbReference>
<gene>
    <name evidence="1" type="ORF">OIN60_18575</name>
</gene>
<dbReference type="EMBL" id="JAPCKK010000030">
    <property type="protein sequence ID" value="MDP4098740.1"/>
    <property type="molecule type" value="Genomic_DNA"/>
</dbReference>
<protein>
    <submittedName>
        <fullName evidence="1">Uncharacterized protein</fullName>
    </submittedName>
</protein>
<proteinExistence type="predicted"/>
<dbReference type="RefSeq" id="WP_305756352.1">
    <property type="nucleotide sequence ID" value="NZ_JAPCKK010000030.1"/>
</dbReference>
<evidence type="ECO:0000313" key="2">
    <source>
        <dbReference type="Proteomes" id="UP001241848"/>
    </source>
</evidence>
<keyword evidence="2" id="KW-1185">Reference proteome</keyword>
<sequence>MTRYLFEYELKSTGFKGEFSWVAETEEQAKAAVHERIADLEFVEMDDVVVGNLLKTLDATNQYYECEGCSS</sequence>
<reference evidence="1 2" key="1">
    <citation type="submission" date="2022-10" db="EMBL/GenBank/DDBJ databases">
        <title>Paenibacillus description and whole genome data of maize root bacterial community.</title>
        <authorList>
            <person name="Marton D."/>
            <person name="Farkas M."/>
            <person name="Cserhati M."/>
        </authorList>
    </citation>
    <scope>NUCLEOTIDE SEQUENCE [LARGE SCALE GENOMIC DNA]</scope>
    <source>
        <strain evidence="1 2">P96</strain>
    </source>
</reference>
<name>A0ABT9FVL6_9BACL</name>
<comment type="caution">
    <text evidence="1">The sequence shown here is derived from an EMBL/GenBank/DDBJ whole genome shotgun (WGS) entry which is preliminary data.</text>
</comment>